<feature type="transmembrane region" description="Helical" evidence="8">
    <location>
        <begin position="379"/>
        <end position="400"/>
    </location>
</feature>
<keyword evidence="5 8" id="KW-0812">Transmembrane</keyword>
<feature type="transmembrane region" description="Helical" evidence="8">
    <location>
        <begin position="298"/>
        <end position="316"/>
    </location>
</feature>
<evidence type="ECO:0000256" key="1">
    <source>
        <dbReference type="ARBA" id="ARBA00004651"/>
    </source>
</evidence>
<feature type="transmembrane region" description="Helical" evidence="8">
    <location>
        <begin position="29"/>
        <end position="48"/>
    </location>
</feature>
<feature type="domain" description="ArnT-like N-terminal" evidence="9">
    <location>
        <begin position="49"/>
        <end position="268"/>
    </location>
</feature>
<evidence type="ECO:0000256" key="3">
    <source>
        <dbReference type="ARBA" id="ARBA00022676"/>
    </source>
</evidence>
<dbReference type="InterPro" id="IPR003342">
    <property type="entry name" value="ArnT-like_N"/>
</dbReference>
<evidence type="ECO:0000259" key="9">
    <source>
        <dbReference type="Pfam" id="PF02366"/>
    </source>
</evidence>
<accession>A0ABY1YHG6</accession>
<keyword evidence="6 8" id="KW-1133">Transmembrane helix</keyword>
<evidence type="ECO:0000313" key="10">
    <source>
        <dbReference type="EMBL" id="TBN47861.1"/>
    </source>
</evidence>
<name>A0ABY1YHG6_9RHOB</name>
<dbReference type="Pfam" id="PF02366">
    <property type="entry name" value="PMT"/>
    <property type="match status" value="1"/>
</dbReference>
<feature type="transmembrane region" description="Helical" evidence="8">
    <location>
        <begin position="142"/>
        <end position="163"/>
    </location>
</feature>
<evidence type="ECO:0000256" key="4">
    <source>
        <dbReference type="ARBA" id="ARBA00022679"/>
    </source>
</evidence>
<evidence type="ECO:0000256" key="8">
    <source>
        <dbReference type="SAM" id="Phobius"/>
    </source>
</evidence>
<feature type="transmembrane region" description="Helical" evidence="8">
    <location>
        <begin position="328"/>
        <end position="347"/>
    </location>
</feature>
<keyword evidence="3" id="KW-0328">Glycosyltransferase</keyword>
<dbReference type="PANTHER" id="PTHR33908:SF3">
    <property type="entry name" value="UNDECAPRENYL PHOSPHATE-ALPHA-4-AMINO-4-DEOXY-L-ARABINOSE ARABINOSYL TRANSFERASE"/>
    <property type="match status" value="1"/>
</dbReference>
<dbReference type="PANTHER" id="PTHR33908">
    <property type="entry name" value="MANNOSYLTRANSFERASE YKCB-RELATED"/>
    <property type="match status" value="1"/>
</dbReference>
<keyword evidence="4" id="KW-0808">Transferase</keyword>
<evidence type="ECO:0000256" key="6">
    <source>
        <dbReference type="ARBA" id="ARBA00022989"/>
    </source>
</evidence>
<evidence type="ECO:0000313" key="11">
    <source>
        <dbReference type="Proteomes" id="UP000292859"/>
    </source>
</evidence>
<keyword evidence="7 8" id="KW-0472">Membrane</keyword>
<protein>
    <submittedName>
        <fullName evidence="10">Glycosyltransferase family 39 protein</fullName>
    </submittedName>
</protein>
<reference evidence="10 11" key="1">
    <citation type="submission" date="2019-02" db="EMBL/GenBank/DDBJ databases">
        <authorList>
            <person name="Zhang G."/>
        </authorList>
    </citation>
    <scope>NUCLEOTIDE SEQUENCE [LARGE SCALE GENOMIC DNA]</scope>
    <source>
        <strain evidence="10 11">CMB17</strain>
    </source>
</reference>
<feature type="transmembrane region" description="Helical" evidence="8">
    <location>
        <begin position="239"/>
        <end position="256"/>
    </location>
</feature>
<evidence type="ECO:0000256" key="5">
    <source>
        <dbReference type="ARBA" id="ARBA00022692"/>
    </source>
</evidence>
<feature type="transmembrane region" description="Helical" evidence="8">
    <location>
        <begin position="110"/>
        <end position="130"/>
    </location>
</feature>
<gene>
    <name evidence="10" type="ORF">EYF88_14550</name>
</gene>
<feature type="transmembrane region" description="Helical" evidence="8">
    <location>
        <begin position="194"/>
        <end position="227"/>
    </location>
</feature>
<keyword evidence="2" id="KW-1003">Cell membrane</keyword>
<proteinExistence type="predicted"/>
<comment type="subcellular location">
    <subcellularLocation>
        <location evidence="1">Cell membrane</location>
        <topology evidence="1">Multi-pass membrane protein</topology>
    </subcellularLocation>
</comment>
<dbReference type="Proteomes" id="UP000292859">
    <property type="component" value="Unassembled WGS sequence"/>
</dbReference>
<dbReference type="InterPro" id="IPR050297">
    <property type="entry name" value="LipidA_mod_glycosyltrf_83"/>
</dbReference>
<dbReference type="EMBL" id="SIRL01000012">
    <property type="protein sequence ID" value="TBN47861.1"/>
    <property type="molecule type" value="Genomic_DNA"/>
</dbReference>
<comment type="caution">
    <text evidence="10">The sequence shown here is derived from an EMBL/GenBank/DDBJ whole genome shotgun (WGS) entry which is preliminary data.</text>
</comment>
<organism evidence="10 11">
    <name type="scientific">Paracoccus sediminis</name>
    <dbReference type="NCBI Taxonomy" id="1214787"/>
    <lineage>
        <taxon>Bacteria</taxon>
        <taxon>Pseudomonadati</taxon>
        <taxon>Pseudomonadota</taxon>
        <taxon>Alphaproteobacteria</taxon>
        <taxon>Rhodobacterales</taxon>
        <taxon>Paracoccaceae</taxon>
        <taxon>Paracoccus</taxon>
    </lineage>
</organism>
<keyword evidence="11" id="KW-1185">Reference proteome</keyword>
<evidence type="ECO:0000256" key="2">
    <source>
        <dbReference type="ARBA" id="ARBA00022475"/>
    </source>
</evidence>
<evidence type="ECO:0000256" key="7">
    <source>
        <dbReference type="ARBA" id="ARBA00023136"/>
    </source>
</evidence>
<sequence>MGMTEQNKAGLQGNLVQAGAVARIGRFELVLAFLLMARLVLAAIAPVTDTTEARYADMARMMAETGDWITPQIDYGVPFWGKPPLHTWLSAAGIKAFGPVLSFLHAPEPVALAARLPILGTALALLWVLYRWIALLRDRETALIAGIVLSSSALFFGASAFVMTDMPLALGVVLAMVGFHRGVGLADDVPDRRWGLAFFGGLAVGLLAKGPVAAVLVGIPLFLWLLIGNRWRLLRRLPWFAGTVLLGLTVLPWYAAAEIKTPGFLRYFVIGEHFERFTVPNWQGDLYGSGHERAKGMIWLYGLGAFLPWLLFVPILPWRAGRAVDRGLYSYLALFTIAPLILFTPAANILAAYVLPGMPAAAALLVVAWRDLNAPEGRLISAAALVAATVLPVFALGVFMTHDLKTYPFRTTEGAIRVLSEVAPDARVWTLGDRVYSAEFYTRGGAQAIMPDDLPSLLNDDRTDAIIVRDPKGSAVLPEGFQDLGRWTIYRLWVEPSRAR</sequence>